<gene>
    <name evidence="8" type="ORF">UY98_C0031G0014</name>
</gene>
<evidence type="ECO:0000256" key="4">
    <source>
        <dbReference type="ARBA" id="ARBA00022763"/>
    </source>
</evidence>
<comment type="catalytic activity">
    <reaction evidence="6">
        <text>a 6-O-methyl-2'-deoxyguanosine in DNA + L-cysteinyl-[protein] = S-methyl-L-cysteinyl-[protein] + a 2'-deoxyguanosine in DNA</text>
        <dbReference type="Rhea" id="RHEA:24000"/>
        <dbReference type="Rhea" id="RHEA-COMP:10131"/>
        <dbReference type="Rhea" id="RHEA-COMP:10132"/>
        <dbReference type="Rhea" id="RHEA-COMP:11367"/>
        <dbReference type="Rhea" id="RHEA-COMP:11368"/>
        <dbReference type="ChEBI" id="CHEBI:29950"/>
        <dbReference type="ChEBI" id="CHEBI:82612"/>
        <dbReference type="ChEBI" id="CHEBI:85445"/>
        <dbReference type="ChEBI" id="CHEBI:85448"/>
        <dbReference type="EC" id="2.1.1.63"/>
    </reaction>
</comment>
<evidence type="ECO:0000313" key="8">
    <source>
        <dbReference type="EMBL" id="KKW46213.1"/>
    </source>
</evidence>
<dbReference type="AlphaFoldDB" id="A0A0G1YS20"/>
<proteinExistence type="predicted"/>
<dbReference type="InterPro" id="IPR036217">
    <property type="entry name" value="MethylDNA_cys_MeTrfase_DNAb"/>
</dbReference>
<dbReference type="Gene3D" id="1.10.10.10">
    <property type="entry name" value="Winged helix-like DNA-binding domain superfamily/Winged helix DNA-binding domain"/>
    <property type="match status" value="1"/>
</dbReference>
<dbReference type="SUPFAM" id="SSF46767">
    <property type="entry name" value="Methylated DNA-protein cysteine methyltransferase, C-terminal domain"/>
    <property type="match status" value="1"/>
</dbReference>
<name>A0A0G1YS20_9BACT</name>
<dbReference type="InterPro" id="IPR001497">
    <property type="entry name" value="MethylDNA_cys_MeTrfase_AS"/>
</dbReference>
<reference evidence="8 9" key="1">
    <citation type="journal article" date="2015" name="Nature">
        <title>rRNA introns, odd ribosomes, and small enigmatic genomes across a large radiation of phyla.</title>
        <authorList>
            <person name="Brown C.T."/>
            <person name="Hug L.A."/>
            <person name="Thomas B.C."/>
            <person name="Sharon I."/>
            <person name="Castelle C.J."/>
            <person name="Singh A."/>
            <person name="Wilkins M.J."/>
            <person name="Williams K.H."/>
            <person name="Banfield J.F."/>
        </authorList>
    </citation>
    <scope>NUCLEOTIDE SEQUENCE [LARGE SCALE GENOMIC DNA]</scope>
</reference>
<organism evidence="8 9">
    <name type="scientific">Candidatus Kaiserbacteria bacterium GW2011_GWA2_58_9</name>
    <dbReference type="NCBI Taxonomy" id="1618672"/>
    <lineage>
        <taxon>Bacteria</taxon>
        <taxon>Candidatus Kaiseribacteriota</taxon>
    </lineage>
</organism>
<evidence type="ECO:0000256" key="1">
    <source>
        <dbReference type="ARBA" id="ARBA00001286"/>
    </source>
</evidence>
<dbReference type="InterPro" id="IPR036388">
    <property type="entry name" value="WH-like_DNA-bd_sf"/>
</dbReference>
<evidence type="ECO:0000256" key="6">
    <source>
        <dbReference type="ARBA" id="ARBA00049348"/>
    </source>
</evidence>
<protein>
    <submittedName>
        <fullName evidence="8">Cysteine methyltransferase</fullName>
    </submittedName>
</protein>
<evidence type="ECO:0000259" key="7">
    <source>
        <dbReference type="Pfam" id="PF01035"/>
    </source>
</evidence>
<dbReference type="GO" id="GO:0003908">
    <property type="term" value="F:methylated-DNA-[protein]-cysteine S-methyltransferase activity"/>
    <property type="evidence" value="ECO:0007669"/>
    <property type="project" value="UniProtKB-EC"/>
</dbReference>
<dbReference type="GO" id="GO:0006281">
    <property type="term" value="P:DNA repair"/>
    <property type="evidence" value="ECO:0007669"/>
    <property type="project" value="UniProtKB-KW"/>
</dbReference>
<dbReference type="GO" id="GO:0032259">
    <property type="term" value="P:methylation"/>
    <property type="evidence" value="ECO:0007669"/>
    <property type="project" value="UniProtKB-KW"/>
</dbReference>
<keyword evidence="3 8" id="KW-0808">Transferase</keyword>
<evidence type="ECO:0000256" key="5">
    <source>
        <dbReference type="ARBA" id="ARBA00023204"/>
    </source>
</evidence>
<dbReference type="Proteomes" id="UP000034789">
    <property type="component" value="Unassembled WGS sequence"/>
</dbReference>
<evidence type="ECO:0000256" key="3">
    <source>
        <dbReference type="ARBA" id="ARBA00022679"/>
    </source>
</evidence>
<dbReference type="PROSITE" id="PS00374">
    <property type="entry name" value="MGMT"/>
    <property type="match status" value="1"/>
</dbReference>
<keyword evidence="2 8" id="KW-0489">Methyltransferase</keyword>
<comment type="caution">
    <text evidence="8">The sequence shown here is derived from an EMBL/GenBank/DDBJ whole genome shotgun (WGS) entry which is preliminary data.</text>
</comment>
<keyword evidence="5" id="KW-0234">DNA repair</keyword>
<comment type="catalytic activity">
    <reaction evidence="1">
        <text>a 4-O-methyl-thymidine in DNA + L-cysteinyl-[protein] = a thymidine in DNA + S-methyl-L-cysteinyl-[protein]</text>
        <dbReference type="Rhea" id="RHEA:53428"/>
        <dbReference type="Rhea" id="RHEA-COMP:10131"/>
        <dbReference type="Rhea" id="RHEA-COMP:10132"/>
        <dbReference type="Rhea" id="RHEA-COMP:13555"/>
        <dbReference type="Rhea" id="RHEA-COMP:13556"/>
        <dbReference type="ChEBI" id="CHEBI:29950"/>
        <dbReference type="ChEBI" id="CHEBI:82612"/>
        <dbReference type="ChEBI" id="CHEBI:137386"/>
        <dbReference type="ChEBI" id="CHEBI:137387"/>
        <dbReference type="EC" id="2.1.1.63"/>
    </reaction>
</comment>
<dbReference type="Pfam" id="PF01035">
    <property type="entry name" value="DNA_binding_1"/>
    <property type="match status" value="1"/>
</dbReference>
<keyword evidence="4" id="KW-0227">DNA damage</keyword>
<dbReference type="EMBL" id="LCSD01000031">
    <property type="protein sequence ID" value="KKW46213.1"/>
    <property type="molecule type" value="Genomic_DNA"/>
</dbReference>
<evidence type="ECO:0000313" key="9">
    <source>
        <dbReference type="Proteomes" id="UP000034789"/>
    </source>
</evidence>
<dbReference type="InterPro" id="IPR014048">
    <property type="entry name" value="MethylDNA_cys_MeTrfase_DNA-bd"/>
</dbReference>
<sequence length="35" mass="3736">VPCHRVVRSDGALGGYSRGGKAVKKRLLTKEGALR</sequence>
<feature type="non-terminal residue" evidence="8">
    <location>
        <position position="1"/>
    </location>
</feature>
<evidence type="ECO:0000256" key="2">
    <source>
        <dbReference type="ARBA" id="ARBA00022603"/>
    </source>
</evidence>
<feature type="domain" description="Methylated-DNA-[protein]-cysteine S-methyltransferase DNA binding" evidence="7">
    <location>
        <begin position="1"/>
        <end position="33"/>
    </location>
</feature>
<accession>A0A0G1YS20</accession>